<proteinExistence type="predicted"/>
<dbReference type="eggNOG" id="COG0664">
    <property type="taxonomic scope" value="Bacteria"/>
</dbReference>
<evidence type="ECO:0000313" key="5">
    <source>
        <dbReference type="EMBL" id="ADN13575.1"/>
    </source>
</evidence>
<dbReference type="PRINTS" id="PR00034">
    <property type="entry name" value="HTHCRP"/>
</dbReference>
<accession>E0U6D2</accession>
<dbReference type="InterPro" id="IPR012318">
    <property type="entry name" value="HTH_CRP"/>
</dbReference>
<dbReference type="Gene3D" id="1.10.10.10">
    <property type="entry name" value="Winged helix-like DNA-binding domain superfamily/Winged helix DNA-binding domain"/>
    <property type="match status" value="1"/>
</dbReference>
<dbReference type="InterPro" id="IPR036388">
    <property type="entry name" value="WH-like_DNA-bd_sf"/>
</dbReference>
<dbReference type="Pfam" id="PF13545">
    <property type="entry name" value="HTH_Crp_2"/>
    <property type="match status" value="1"/>
</dbReference>
<dbReference type="RefSeq" id="WP_013321682.1">
    <property type="nucleotide sequence ID" value="NC_014501.1"/>
</dbReference>
<dbReference type="PROSITE" id="PS51063">
    <property type="entry name" value="HTH_CRP_2"/>
    <property type="match status" value="1"/>
</dbReference>
<organism evidence="5 6">
    <name type="scientific">Gloeothece verrucosa (strain PCC 7822)</name>
    <name type="common">Cyanothece sp. (strain PCC 7822)</name>
    <dbReference type="NCBI Taxonomy" id="497965"/>
    <lineage>
        <taxon>Bacteria</taxon>
        <taxon>Bacillati</taxon>
        <taxon>Cyanobacteriota</taxon>
        <taxon>Cyanophyceae</taxon>
        <taxon>Oscillatoriophycideae</taxon>
        <taxon>Chroococcales</taxon>
        <taxon>Aphanothecaceae</taxon>
        <taxon>Gloeothece</taxon>
        <taxon>Gloeothece verrucosa</taxon>
    </lineage>
</organism>
<evidence type="ECO:0000256" key="2">
    <source>
        <dbReference type="ARBA" id="ARBA00023125"/>
    </source>
</evidence>
<sequence length="197" mass="22703">MTLSASLSVTPQFKSKNNWSFKRRSFIPLKPDVLWKIESGVVRTSSWHEDGNLVILGLWGPGDIVGQALTRVQPYQMECLTSVKAISVPTTDSYQFTEMFLSHIQQLEELAFIRSHKRIEPMLMSLLTWLAQKFGRVAATGQLIDLRLTHQELSEILGSTRVTITRAINQLEQQGVIERYPLHRIVLREEEVWHYEI</sequence>
<dbReference type="InterPro" id="IPR036390">
    <property type="entry name" value="WH_DNA-bd_sf"/>
</dbReference>
<evidence type="ECO:0000313" key="6">
    <source>
        <dbReference type="Proteomes" id="UP000008206"/>
    </source>
</evidence>
<dbReference type="HOGENOM" id="CLU_075053_8_1_3"/>
<dbReference type="Proteomes" id="UP000008206">
    <property type="component" value="Chromosome"/>
</dbReference>
<dbReference type="STRING" id="497965.Cyan7822_1584"/>
<reference evidence="6" key="1">
    <citation type="journal article" date="2011" name="MBio">
        <title>Novel metabolic attributes of the genus Cyanothece, comprising a group of unicellular nitrogen-fixing Cyanobacteria.</title>
        <authorList>
            <person name="Bandyopadhyay A."/>
            <person name="Elvitigala T."/>
            <person name="Welsh E."/>
            <person name="Stockel J."/>
            <person name="Liberton M."/>
            <person name="Min H."/>
            <person name="Sherman L.A."/>
            <person name="Pakrasi H.B."/>
        </authorList>
    </citation>
    <scope>NUCLEOTIDE SEQUENCE [LARGE SCALE GENOMIC DNA]</scope>
    <source>
        <strain evidence="6">PCC 7822</strain>
    </source>
</reference>
<evidence type="ECO:0000256" key="3">
    <source>
        <dbReference type="ARBA" id="ARBA00023163"/>
    </source>
</evidence>
<keyword evidence="3" id="KW-0804">Transcription</keyword>
<dbReference type="EMBL" id="CP002198">
    <property type="protein sequence ID" value="ADN13575.1"/>
    <property type="molecule type" value="Genomic_DNA"/>
</dbReference>
<evidence type="ECO:0000256" key="1">
    <source>
        <dbReference type="ARBA" id="ARBA00023015"/>
    </source>
</evidence>
<dbReference type="SUPFAM" id="SSF51206">
    <property type="entry name" value="cAMP-binding domain-like"/>
    <property type="match status" value="1"/>
</dbReference>
<name>E0U6D2_GLOV7</name>
<dbReference type="KEGG" id="cyj:Cyan7822_1584"/>
<gene>
    <name evidence="5" type="ordered locus">Cyan7822_1584</name>
</gene>
<dbReference type="InterPro" id="IPR018490">
    <property type="entry name" value="cNMP-bd_dom_sf"/>
</dbReference>
<protein>
    <submittedName>
        <fullName evidence="5">Putative transcriptional regulator, Crp/Fnr family</fullName>
    </submittedName>
</protein>
<dbReference type="CDD" id="cd00092">
    <property type="entry name" value="HTH_CRP"/>
    <property type="match status" value="1"/>
</dbReference>
<dbReference type="AlphaFoldDB" id="E0U6D2"/>
<keyword evidence="6" id="KW-1185">Reference proteome</keyword>
<dbReference type="GO" id="GO:0003677">
    <property type="term" value="F:DNA binding"/>
    <property type="evidence" value="ECO:0007669"/>
    <property type="project" value="UniProtKB-KW"/>
</dbReference>
<dbReference type="InterPro" id="IPR014710">
    <property type="entry name" value="RmlC-like_jellyroll"/>
</dbReference>
<dbReference type="GO" id="GO:0006355">
    <property type="term" value="P:regulation of DNA-templated transcription"/>
    <property type="evidence" value="ECO:0007669"/>
    <property type="project" value="InterPro"/>
</dbReference>
<keyword evidence="1" id="KW-0805">Transcription regulation</keyword>
<dbReference type="OrthoDB" id="581549at2"/>
<keyword evidence="2" id="KW-0238">DNA-binding</keyword>
<dbReference type="SMART" id="SM00419">
    <property type="entry name" value="HTH_CRP"/>
    <property type="match status" value="1"/>
</dbReference>
<feature type="domain" description="HTH crp-type" evidence="4">
    <location>
        <begin position="117"/>
        <end position="190"/>
    </location>
</feature>
<evidence type="ECO:0000259" key="4">
    <source>
        <dbReference type="PROSITE" id="PS51063"/>
    </source>
</evidence>
<dbReference type="SUPFAM" id="SSF46785">
    <property type="entry name" value="Winged helix' DNA-binding domain"/>
    <property type="match status" value="1"/>
</dbReference>
<dbReference type="Gene3D" id="2.60.120.10">
    <property type="entry name" value="Jelly Rolls"/>
    <property type="match status" value="1"/>
</dbReference>